<dbReference type="EMBL" id="CM064437">
    <property type="protein sequence ID" value="KAK3435858.1"/>
    <property type="molecule type" value="Genomic_DNA"/>
</dbReference>
<evidence type="ECO:0000313" key="2">
    <source>
        <dbReference type="Proteomes" id="UP000030711"/>
    </source>
</evidence>
<comment type="caution">
    <text evidence="1">The sequence shown here is derived from an EMBL/GenBank/DDBJ whole genome shotgun (WGS) entry which is preliminary data.</text>
</comment>
<protein>
    <submittedName>
        <fullName evidence="1">Uncharacterized protein</fullName>
    </submittedName>
</protein>
<organism evidence="1 2">
    <name type="scientific">Eucalyptus grandis</name>
    <name type="common">Flooded gum</name>
    <dbReference type="NCBI Taxonomy" id="71139"/>
    <lineage>
        <taxon>Eukaryota</taxon>
        <taxon>Viridiplantae</taxon>
        <taxon>Streptophyta</taxon>
        <taxon>Embryophyta</taxon>
        <taxon>Tracheophyta</taxon>
        <taxon>Spermatophyta</taxon>
        <taxon>Magnoliopsida</taxon>
        <taxon>eudicotyledons</taxon>
        <taxon>Gunneridae</taxon>
        <taxon>Pentapetalae</taxon>
        <taxon>rosids</taxon>
        <taxon>malvids</taxon>
        <taxon>Myrtales</taxon>
        <taxon>Myrtaceae</taxon>
        <taxon>Myrtoideae</taxon>
        <taxon>Eucalypteae</taxon>
        <taxon>Eucalyptus</taxon>
    </lineage>
</organism>
<gene>
    <name evidence="1" type="ORF">EUGRSUZ_C00289</name>
</gene>
<reference evidence="1 2" key="1">
    <citation type="journal article" date="2014" name="Nature">
        <title>The genome of Eucalyptus grandis.</title>
        <authorList>
            <person name="Myburg A.A."/>
            <person name="Grattapaglia D."/>
            <person name="Tuskan G.A."/>
            <person name="Hellsten U."/>
            <person name="Hayes R.D."/>
            <person name="Grimwood J."/>
            <person name="Jenkins J."/>
            <person name="Lindquist E."/>
            <person name="Tice H."/>
            <person name="Bauer D."/>
            <person name="Goodstein D.M."/>
            <person name="Dubchak I."/>
            <person name="Poliakov A."/>
            <person name="Mizrachi E."/>
            <person name="Kullan A.R."/>
            <person name="Hussey S.G."/>
            <person name="Pinard D."/>
            <person name="van der Merwe K."/>
            <person name="Singh P."/>
            <person name="van Jaarsveld I."/>
            <person name="Silva-Junior O.B."/>
            <person name="Togawa R.C."/>
            <person name="Pappas M.R."/>
            <person name="Faria D.A."/>
            <person name="Sansaloni C.P."/>
            <person name="Petroli C.D."/>
            <person name="Yang X."/>
            <person name="Ranjan P."/>
            <person name="Tschaplinski T.J."/>
            <person name="Ye C.Y."/>
            <person name="Li T."/>
            <person name="Sterck L."/>
            <person name="Vanneste K."/>
            <person name="Murat F."/>
            <person name="Soler M."/>
            <person name="Clemente H.S."/>
            <person name="Saidi N."/>
            <person name="Cassan-Wang H."/>
            <person name="Dunand C."/>
            <person name="Hefer C.A."/>
            <person name="Bornberg-Bauer E."/>
            <person name="Kersting A.R."/>
            <person name="Vining K."/>
            <person name="Amarasinghe V."/>
            <person name="Ranik M."/>
            <person name="Naithani S."/>
            <person name="Elser J."/>
            <person name="Boyd A.E."/>
            <person name="Liston A."/>
            <person name="Spatafora J.W."/>
            <person name="Dharmwardhana P."/>
            <person name="Raja R."/>
            <person name="Sullivan C."/>
            <person name="Romanel E."/>
            <person name="Alves-Ferreira M."/>
            <person name="Kulheim C."/>
            <person name="Foley W."/>
            <person name="Carocha V."/>
            <person name="Paiva J."/>
            <person name="Kudrna D."/>
            <person name="Brommonschenkel S.H."/>
            <person name="Pasquali G."/>
            <person name="Byrne M."/>
            <person name="Rigault P."/>
            <person name="Tibbits J."/>
            <person name="Spokevicius A."/>
            <person name="Jones R.C."/>
            <person name="Steane D.A."/>
            <person name="Vaillancourt R.E."/>
            <person name="Potts B.M."/>
            <person name="Joubert F."/>
            <person name="Barry K."/>
            <person name="Pappas G.J."/>
            <person name="Strauss S.H."/>
            <person name="Jaiswal P."/>
            <person name="Grima-Pettenati J."/>
            <person name="Salse J."/>
            <person name="Van de Peer Y."/>
            <person name="Rokhsar D.S."/>
            <person name="Schmutz J."/>
        </authorList>
    </citation>
    <scope>NUCLEOTIDE SEQUENCE [LARGE SCALE GENOMIC DNA]</scope>
    <source>
        <strain evidence="2">cv. BRASUZ1</strain>
        <tissue evidence="1">Leaf extractions</tissue>
    </source>
</reference>
<dbReference type="Proteomes" id="UP000030711">
    <property type="component" value="Chromosome 3"/>
</dbReference>
<keyword evidence="2" id="KW-1185">Reference proteome</keyword>
<evidence type="ECO:0000313" key="1">
    <source>
        <dbReference type="EMBL" id="KAK3435858.1"/>
    </source>
</evidence>
<proteinExistence type="predicted"/>
<accession>A0ACC3LAF0</accession>
<name>A0ACC3LAF0_EUCGR</name>
<sequence length="1073" mass="122026">MEDGKREPDAEASSSTNLKRRRTSDEHESGSPHPDAPEKINEPSEPEANSEPPASYADVIGNSYYVFLSFRGPDTRKGFVDHLYHELARVGLHHPNFVFRDDESLPFGKPIAENILSAIKRSKVSIPVISKNYAASKWCLHEIIQIMKCVESGQQKVYPVLYKVTTGDVKDMQGEFGEAFHNPDNRIDEKLKREGRVALRKALRRRVFELKNFAGYQGKLVKALVKEIMHEQQHDFLSSPVGLVGIDDHVAKVMKLANAPSETHIIVIYGIGGIGKTTLAMAIYKKLSNKFECSSFLKDIRETIKNKGMKHVQSLHISNLTKDSDHSEDVSDIKKIQITCDKKKVLIFLDDVDRRDHIDNLIGGCKFESGSWIIITCRDQALLKSEYKEYKLEEMNPINSLLLFSRYAFEEETPPPELEALSSDIVATTGGLPLALVIIGSFLKGKSQSIWTETREKLRKVPPTDVQQKLRISYDSLEYEEQQMFLDISCFFIGINKRFAAYLWKDLQYYVDSGLERMIELSLIKIDDNDELRMHDQLRDLGRAIACPANKKAWKCSRLWDEKAIIVQRSKEENRYIEALRLDENGSNMFMNQRSFKRMPYLKFLHLSKVAYVGNFEDSLSELRWLEWEKCPNYFGVTNLHLEKLLILDLSYGYISHEWRGWSSIKMERLKVLNLSHCFDLVITPNLSAFKSLEILILEYCHKLEEIDPSIGDAKFLTSLNLSNCLKLKKLPSQLGELKRLTSLNLSNCLQLKKLPSQLGELKHLTSLNLSNCLKLKKLPSQLGELKRLISLNLSSCETLEELPKEMGKLEELKELTIHFVKIEEIPPSIGSLTKLEILNAHACKSLVGLPDSISHLVNLSTLDLRWCNEFKNLPESIGSLVKLQRLLLGNMLLPFEDDSWYYWDPSADYQFNRIPDSIGKLVSLTELHLTCAKISELPNFIGDLKSLKILKIVGCKDLSNLPSTLSKLVKLEELDATVCKSLKGGVPINGLSSLKILRLGKLGHAALTELTYLNLNRCESIRNLPDLSLFDNLRELHIRGCSNLPDNIPGLERVELVFPLSRKRGNCKASTN</sequence>